<dbReference type="STRING" id="156980.SAMN04489745_0969"/>
<gene>
    <name evidence="2" type="ORF">SAMN04489745_0969</name>
</gene>
<organism evidence="2 3">
    <name type="scientific">Arthrobacter woluwensis</name>
    <dbReference type="NCBI Taxonomy" id="156980"/>
    <lineage>
        <taxon>Bacteria</taxon>
        <taxon>Bacillati</taxon>
        <taxon>Actinomycetota</taxon>
        <taxon>Actinomycetes</taxon>
        <taxon>Micrococcales</taxon>
        <taxon>Micrococcaceae</taxon>
        <taxon>Arthrobacter</taxon>
    </lineage>
</organism>
<keyword evidence="3" id="KW-1185">Reference proteome</keyword>
<reference evidence="2 3" key="1">
    <citation type="submission" date="2016-10" db="EMBL/GenBank/DDBJ databases">
        <authorList>
            <person name="de Groot N.N."/>
        </authorList>
    </citation>
    <scope>NUCLEOTIDE SEQUENCE [LARGE SCALE GENOMIC DNA]</scope>
    <source>
        <strain evidence="2 3">DSM 10495</strain>
    </source>
</reference>
<accession>A0A1H4LE23</accession>
<proteinExistence type="predicted"/>
<dbReference type="RefSeq" id="WP_139244647.1">
    <property type="nucleotide sequence ID" value="NZ_FNSN01000003.1"/>
</dbReference>
<dbReference type="InterPro" id="IPR046151">
    <property type="entry name" value="DUF6153"/>
</dbReference>
<evidence type="ECO:0000313" key="2">
    <source>
        <dbReference type="EMBL" id="SEB68796.1"/>
    </source>
</evidence>
<sequence length="127" mass="12505">MTVLKRLLLVLGVLAGLLGMHPLAGLPMAAAHSHAAAQPAHDDGAALRMVDRPPSEAPAPCDGPGPCHTMAGAGSGCVPLPGGHAPGLVVPAGPWTVGGPVFRVPTVPASVRGPGAPSLVELCISRT</sequence>
<dbReference type="EMBL" id="FNSN01000003">
    <property type="protein sequence ID" value="SEB68796.1"/>
    <property type="molecule type" value="Genomic_DNA"/>
</dbReference>
<evidence type="ECO:0000256" key="1">
    <source>
        <dbReference type="SAM" id="MobiDB-lite"/>
    </source>
</evidence>
<protein>
    <submittedName>
        <fullName evidence="2">Uncharacterized protein</fullName>
    </submittedName>
</protein>
<name>A0A1H4LE23_9MICC</name>
<feature type="region of interest" description="Disordered" evidence="1">
    <location>
        <begin position="40"/>
        <end position="64"/>
    </location>
</feature>
<dbReference type="AlphaFoldDB" id="A0A1H4LE23"/>
<dbReference type="Pfam" id="PF19650">
    <property type="entry name" value="DUF6153"/>
    <property type="match status" value="1"/>
</dbReference>
<evidence type="ECO:0000313" key="3">
    <source>
        <dbReference type="Proteomes" id="UP000182652"/>
    </source>
</evidence>
<dbReference type="Proteomes" id="UP000182652">
    <property type="component" value="Unassembled WGS sequence"/>
</dbReference>
<feature type="compositionally biased region" description="Basic and acidic residues" evidence="1">
    <location>
        <begin position="40"/>
        <end position="54"/>
    </location>
</feature>